<dbReference type="InterPro" id="IPR002525">
    <property type="entry name" value="Transp_IS110-like_N"/>
</dbReference>
<dbReference type="STRING" id="1121131.SAMN02745229_04140"/>
<dbReference type="Pfam" id="PF02371">
    <property type="entry name" value="Transposase_20"/>
    <property type="match status" value="1"/>
</dbReference>
<dbReference type="GO" id="GO:0003677">
    <property type="term" value="F:DNA binding"/>
    <property type="evidence" value="ECO:0007669"/>
    <property type="project" value="InterPro"/>
</dbReference>
<dbReference type="GeneID" id="89511144"/>
<sequence length="424" mass="48605">MNFTQNDRLKQVTANTLIVGVDVGSQTHFCRAFDWRGFELSRRVFKFSNDRMGFLTFLRWTEELMNKTEMKKVIVGCEPTGCYWLTFQKFLQDHDVKLVTVNPFTVNRSKELDDNSPEKSDLKDPKTIAMLVKEGRYSTSYLPEGVYAEIREASVCRDQIMKQHVRLSNQIQGWLQKFFPEYLDCYSDWDSTSGLMLLKSAPLPQDILKIGAGGINQIWRDAKVRAAGLKRAQTLVEAAQESVGLEAGEAARLEIWVLVNDYILKAEQLKRLDEYLEEKVKEVPNVEKLLAIKGVGMSTVIGFIAEVGDIGRFTDPKQIQKLAGLEIVKKSSGKKKGQPRISKRGRRKLRRTMYESARALMNWNPAFQDVFLYYRNRTRNPLGGMQAKIAVACKAIRVFYVILQTGCDFDEEKFRRDIIRPEAA</sequence>
<feature type="domain" description="Transposase IS110-like N-terminal" evidence="1">
    <location>
        <begin position="19"/>
        <end position="180"/>
    </location>
</feature>
<gene>
    <name evidence="3" type="ORF">SAMN02745229_04140</name>
</gene>
<dbReference type="EMBL" id="FQXK01000076">
    <property type="protein sequence ID" value="SHJ13547.1"/>
    <property type="molecule type" value="Genomic_DNA"/>
</dbReference>
<dbReference type="InterPro" id="IPR003346">
    <property type="entry name" value="Transposase_20"/>
</dbReference>
<dbReference type="GO" id="GO:0004803">
    <property type="term" value="F:transposase activity"/>
    <property type="evidence" value="ECO:0007669"/>
    <property type="project" value="InterPro"/>
</dbReference>
<dbReference type="AlphaFoldDB" id="A0A1M6GUD1"/>
<dbReference type="GO" id="GO:0006313">
    <property type="term" value="P:DNA transposition"/>
    <property type="evidence" value="ECO:0007669"/>
    <property type="project" value="InterPro"/>
</dbReference>
<evidence type="ECO:0000259" key="1">
    <source>
        <dbReference type="Pfam" id="PF01548"/>
    </source>
</evidence>
<protein>
    <submittedName>
        <fullName evidence="3">Transposase</fullName>
    </submittedName>
</protein>
<dbReference type="PANTHER" id="PTHR33055">
    <property type="entry name" value="TRANSPOSASE FOR INSERTION SEQUENCE ELEMENT IS1111A"/>
    <property type="match status" value="1"/>
</dbReference>
<accession>A0A1M6GUD1</accession>
<reference evidence="4" key="1">
    <citation type="submission" date="2016-11" db="EMBL/GenBank/DDBJ databases">
        <authorList>
            <person name="Varghese N."/>
            <person name="Submissions S."/>
        </authorList>
    </citation>
    <scope>NUCLEOTIDE SEQUENCE [LARGE SCALE GENOMIC DNA]</scope>
    <source>
        <strain evidence="4">DSM 3071</strain>
    </source>
</reference>
<feature type="domain" description="Transposase IS116/IS110/IS902 C-terminal" evidence="2">
    <location>
        <begin position="287"/>
        <end position="369"/>
    </location>
</feature>
<dbReference type="OrthoDB" id="9811278at2"/>
<dbReference type="NCBIfam" id="NF033542">
    <property type="entry name" value="transpos_IS110"/>
    <property type="match status" value="1"/>
</dbReference>
<dbReference type="Proteomes" id="UP000184278">
    <property type="component" value="Unassembled WGS sequence"/>
</dbReference>
<evidence type="ECO:0000259" key="2">
    <source>
        <dbReference type="Pfam" id="PF02371"/>
    </source>
</evidence>
<organism evidence="3 4">
    <name type="scientific">Butyrivibrio fibrisolvens DSM 3071</name>
    <dbReference type="NCBI Taxonomy" id="1121131"/>
    <lineage>
        <taxon>Bacteria</taxon>
        <taxon>Bacillati</taxon>
        <taxon>Bacillota</taxon>
        <taxon>Clostridia</taxon>
        <taxon>Lachnospirales</taxon>
        <taxon>Lachnospiraceae</taxon>
        <taxon>Butyrivibrio</taxon>
    </lineage>
</organism>
<keyword evidence="4" id="KW-1185">Reference proteome</keyword>
<dbReference type="RefSeq" id="WP_073390585.1">
    <property type="nucleotide sequence ID" value="NZ_FQXK01000076.1"/>
</dbReference>
<evidence type="ECO:0000313" key="4">
    <source>
        <dbReference type="Proteomes" id="UP000184278"/>
    </source>
</evidence>
<name>A0A1M6GUD1_BUTFI</name>
<evidence type="ECO:0000313" key="3">
    <source>
        <dbReference type="EMBL" id="SHJ13547.1"/>
    </source>
</evidence>
<dbReference type="Pfam" id="PF01548">
    <property type="entry name" value="DEDD_Tnp_IS110"/>
    <property type="match status" value="1"/>
</dbReference>
<dbReference type="PANTHER" id="PTHR33055:SF15">
    <property type="entry name" value="TRANSPOSASE-RELATED"/>
    <property type="match status" value="1"/>
</dbReference>
<dbReference type="InterPro" id="IPR047650">
    <property type="entry name" value="Transpos_IS110"/>
</dbReference>
<proteinExistence type="predicted"/>